<dbReference type="Proteomes" id="UP000676428">
    <property type="component" value="Chromosome"/>
</dbReference>
<evidence type="ECO:0000313" key="1">
    <source>
        <dbReference type="EMBL" id="QVK23093.1"/>
    </source>
</evidence>
<evidence type="ECO:0000313" key="2">
    <source>
        <dbReference type="Proteomes" id="UP000676428"/>
    </source>
</evidence>
<sequence length="503" mass="55589">MIISQTIRNGLCIVNKTGSYFQLISASGIVNVTLNLAGRSVLNSKMWVGMNLDKAMPYDEIVITAEQDGAIEFWAGDVSMQLFAFSNDAARAIKTSTKYIKTTTLLTDANYLRKLLRLRASDEIYVGGFGVSQDGWRLTGNEITEIPIAGSVYAYGKPAVIDLSTSAFVQNDANFWDDYGDASNEHRLVLDNGAVKLQKATYLTINTGDGWTTHQQFIGNSKLVALHYSRKRNEVYLLICNGVDTLWLYKSKDNGLTFELFSRVENTEIAVGSSQWGNKAFFEWEDYLTLNSSTYKRAVVFNMNSGYVKEFDFTSWVYFLSLIYIDNDQYYTVGLNSGAANAANIKLQKWTGTTVDDLYTCGGSPKLNLDESGHFCLRDSLIGNWFLTNDFGQNWYESATQVAQSEPFSLPCYVDNGIWLVCDNQSLVALQINGSSVLQTVIGTDPASGSSVDGFYSGNIQFTNDGTVYRSSGSSAAGKYASIYQLTADNLAPVKVEVMELLA</sequence>
<name>A0ABX8DEE5_9GAMM</name>
<dbReference type="RefSeq" id="WP_213681734.1">
    <property type="nucleotide sequence ID" value="NZ_CP074572.1"/>
</dbReference>
<proteinExistence type="predicted"/>
<reference evidence="1 2" key="1">
    <citation type="journal article" date="2012" name="Int. J. Syst. Evol. Microbiol.">
        <title>Shewanella dokdonensis sp. nov., isolated from seawater.</title>
        <authorList>
            <person name="Sung H.R."/>
            <person name="Yoon J.H."/>
            <person name="Ghim S.Y."/>
        </authorList>
    </citation>
    <scope>NUCLEOTIDE SEQUENCE [LARGE SCALE GENOMIC DNA]</scope>
    <source>
        <strain evidence="1 2">DSM 23626</strain>
    </source>
</reference>
<keyword evidence="2" id="KW-1185">Reference proteome</keyword>
<dbReference type="EMBL" id="CP074572">
    <property type="protein sequence ID" value="QVK23093.1"/>
    <property type="molecule type" value="Genomic_DNA"/>
</dbReference>
<organism evidence="1 2">
    <name type="scientific">Shewanella dokdonensis</name>
    <dbReference type="NCBI Taxonomy" id="712036"/>
    <lineage>
        <taxon>Bacteria</taxon>
        <taxon>Pseudomonadati</taxon>
        <taxon>Pseudomonadota</taxon>
        <taxon>Gammaproteobacteria</taxon>
        <taxon>Alteromonadales</taxon>
        <taxon>Shewanellaceae</taxon>
        <taxon>Shewanella</taxon>
    </lineage>
</organism>
<accession>A0ABX8DEE5</accession>
<protein>
    <submittedName>
        <fullName evidence="1">Uncharacterized protein</fullName>
    </submittedName>
</protein>
<gene>
    <name evidence="1" type="ORF">KHX94_18675</name>
</gene>